<dbReference type="GO" id="GO:0016881">
    <property type="term" value="F:acid-amino acid ligase activity"/>
    <property type="evidence" value="ECO:0007669"/>
    <property type="project" value="InterPro"/>
</dbReference>
<gene>
    <name evidence="8" type="ORF">E1A91_D13G132900v1</name>
</gene>
<evidence type="ECO:0000313" key="9">
    <source>
        <dbReference type="Proteomes" id="UP000323597"/>
    </source>
</evidence>
<dbReference type="InterPro" id="IPR004101">
    <property type="entry name" value="Mur_ligase_C"/>
</dbReference>
<dbReference type="PANTHER" id="PTHR43024:SF1">
    <property type="entry name" value="UDP-N-ACETYLMURAMOYL-TRIPEPTIDE--D-ALANYL-D-ALANINE LIGASE"/>
    <property type="match status" value="1"/>
</dbReference>
<comment type="similarity">
    <text evidence="1">Belongs to the histone H3 family.</text>
</comment>
<evidence type="ECO:0000256" key="2">
    <source>
        <dbReference type="ARBA" id="ARBA00022598"/>
    </source>
</evidence>
<dbReference type="SUPFAM" id="SSF53244">
    <property type="entry name" value="MurD-like peptide ligases, peptide-binding domain"/>
    <property type="match status" value="1"/>
</dbReference>
<protein>
    <recommendedName>
        <fullName evidence="10">Histone H2A/H2B/H3 domain-containing protein</fullName>
    </recommendedName>
</protein>
<dbReference type="SMART" id="SM00428">
    <property type="entry name" value="H3"/>
    <property type="match status" value="1"/>
</dbReference>
<keyword evidence="2" id="KW-0436">Ligase</keyword>
<dbReference type="EMBL" id="CM017661">
    <property type="protein sequence ID" value="TYI46845.1"/>
    <property type="molecule type" value="Genomic_DNA"/>
</dbReference>
<feature type="domain" description="Core Histone H2A/H2B/H3" evidence="6">
    <location>
        <begin position="9"/>
        <end position="46"/>
    </location>
</feature>
<keyword evidence="3" id="KW-0547">Nucleotide-binding</keyword>
<dbReference type="PANTHER" id="PTHR43024">
    <property type="entry name" value="UDP-N-ACETYLMURAMOYL-TRIPEPTIDE--D-ALANYL-D-ALANINE LIGASE"/>
    <property type="match status" value="1"/>
</dbReference>
<keyword evidence="9" id="KW-1185">Reference proteome</keyword>
<dbReference type="GO" id="GO:0030527">
    <property type="term" value="F:structural constituent of chromatin"/>
    <property type="evidence" value="ECO:0007669"/>
    <property type="project" value="InterPro"/>
</dbReference>
<keyword evidence="5" id="KW-0007">Acetylation</keyword>
<proteinExistence type="inferred from homology"/>
<dbReference type="InterPro" id="IPR051046">
    <property type="entry name" value="MurCDEF_CellWall_CoF430Synth"/>
</dbReference>
<reference evidence="8 9" key="1">
    <citation type="submission" date="2019-07" db="EMBL/GenBank/DDBJ databases">
        <title>WGS assembly of Gossypium mustelinum.</title>
        <authorList>
            <person name="Chen Z.J."/>
            <person name="Sreedasyam A."/>
            <person name="Ando A."/>
            <person name="Song Q."/>
            <person name="De L."/>
            <person name="Hulse-Kemp A."/>
            <person name="Ding M."/>
            <person name="Ye W."/>
            <person name="Kirkbride R."/>
            <person name="Jenkins J."/>
            <person name="Plott C."/>
            <person name="Lovell J."/>
            <person name="Lin Y.-M."/>
            <person name="Vaughn R."/>
            <person name="Liu B."/>
            <person name="Li W."/>
            <person name="Simpson S."/>
            <person name="Scheffler B."/>
            <person name="Saski C."/>
            <person name="Grover C."/>
            <person name="Hu G."/>
            <person name="Conover J."/>
            <person name="Carlson J."/>
            <person name="Shu S."/>
            <person name="Boston L."/>
            <person name="Williams M."/>
            <person name="Peterson D."/>
            <person name="Mcgee K."/>
            <person name="Jones D."/>
            <person name="Wendel J."/>
            <person name="Stelly D."/>
            <person name="Grimwood J."/>
            <person name="Schmutz J."/>
        </authorList>
    </citation>
    <scope>NUCLEOTIDE SEQUENCE [LARGE SCALE GENOMIC DNA]</scope>
    <source>
        <strain evidence="8">1408120.09</strain>
    </source>
</reference>
<dbReference type="GO" id="GO:0046982">
    <property type="term" value="F:protein heterodimerization activity"/>
    <property type="evidence" value="ECO:0007669"/>
    <property type="project" value="InterPro"/>
</dbReference>
<dbReference type="InterPro" id="IPR007125">
    <property type="entry name" value="H2A/H2B/H3"/>
</dbReference>
<dbReference type="Pfam" id="PF02875">
    <property type="entry name" value="Mur_ligase_C"/>
    <property type="match status" value="1"/>
</dbReference>
<evidence type="ECO:0000256" key="1">
    <source>
        <dbReference type="ARBA" id="ARBA00010343"/>
    </source>
</evidence>
<evidence type="ECO:0000259" key="7">
    <source>
        <dbReference type="Pfam" id="PF02875"/>
    </source>
</evidence>
<keyword evidence="4" id="KW-0067">ATP-binding</keyword>
<accession>A0A5D2S210</accession>
<name>A0A5D2S210_GOSMU</name>
<dbReference type="Proteomes" id="UP000323597">
    <property type="component" value="Chromosome D13"/>
</dbReference>
<dbReference type="Pfam" id="PF00125">
    <property type="entry name" value="Histone"/>
    <property type="match status" value="1"/>
</dbReference>
<dbReference type="GO" id="GO:0003677">
    <property type="term" value="F:DNA binding"/>
    <property type="evidence" value="ECO:0007669"/>
    <property type="project" value="InterPro"/>
</dbReference>
<dbReference type="SUPFAM" id="SSF47113">
    <property type="entry name" value="Histone-fold"/>
    <property type="match status" value="1"/>
</dbReference>
<dbReference type="GO" id="GO:0000786">
    <property type="term" value="C:nucleosome"/>
    <property type="evidence" value="ECO:0007669"/>
    <property type="project" value="InterPro"/>
</dbReference>
<evidence type="ECO:0008006" key="10">
    <source>
        <dbReference type="Google" id="ProtNLM"/>
    </source>
</evidence>
<evidence type="ECO:0000256" key="3">
    <source>
        <dbReference type="ARBA" id="ARBA00022741"/>
    </source>
</evidence>
<evidence type="ECO:0000256" key="5">
    <source>
        <dbReference type="ARBA" id="ARBA00022990"/>
    </source>
</evidence>
<dbReference type="GO" id="GO:0005524">
    <property type="term" value="F:ATP binding"/>
    <property type="evidence" value="ECO:0007669"/>
    <property type="project" value="UniProtKB-KW"/>
</dbReference>
<organism evidence="8 9">
    <name type="scientific">Gossypium mustelinum</name>
    <name type="common">Cotton</name>
    <name type="synonym">Gossypium caicoense</name>
    <dbReference type="NCBI Taxonomy" id="34275"/>
    <lineage>
        <taxon>Eukaryota</taxon>
        <taxon>Viridiplantae</taxon>
        <taxon>Streptophyta</taxon>
        <taxon>Embryophyta</taxon>
        <taxon>Tracheophyta</taxon>
        <taxon>Spermatophyta</taxon>
        <taxon>Magnoliopsida</taxon>
        <taxon>eudicotyledons</taxon>
        <taxon>Gunneridae</taxon>
        <taxon>Pentapetalae</taxon>
        <taxon>rosids</taxon>
        <taxon>malvids</taxon>
        <taxon>Malvales</taxon>
        <taxon>Malvaceae</taxon>
        <taxon>Malvoideae</taxon>
        <taxon>Gossypium</taxon>
    </lineage>
</organism>
<dbReference type="EMBL" id="CM017661">
    <property type="protein sequence ID" value="TYI46846.1"/>
    <property type="molecule type" value="Genomic_DNA"/>
</dbReference>
<dbReference type="InterPro" id="IPR009072">
    <property type="entry name" value="Histone-fold"/>
</dbReference>
<sequence length="244" mass="27387">MKKHHRYRPGTVALREIQKYQKSTELLIRKLPFQRLVREIAQDFKGGVCDSNFGSAYGCQCMCSSSNCNFYGCPLSQVGRSLSRYIPVSMRSKFVVAKSGIKIVNDTFNANPISTKPGINTLKNIDCDGKRVAILGDMFELGTHEIEYHEDVLNYCIDVVAITGQRFHLAADNMNLMKKMKVVHAIETENLIPKILNCLNMNDVVLVKGGCQMQMVKVVDAIKAMPRFTQPSCSGSENRRQEQG</sequence>
<dbReference type="AlphaFoldDB" id="A0A5D2S210"/>
<dbReference type="InterPro" id="IPR036615">
    <property type="entry name" value="Mur_ligase_C_dom_sf"/>
</dbReference>
<dbReference type="Gene3D" id="3.90.190.20">
    <property type="entry name" value="Mur ligase, C-terminal domain"/>
    <property type="match status" value="1"/>
</dbReference>
<evidence type="ECO:0000256" key="4">
    <source>
        <dbReference type="ARBA" id="ARBA00022840"/>
    </source>
</evidence>
<dbReference type="Gene3D" id="1.10.20.10">
    <property type="entry name" value="Histone, subunit A"/>
    <property type="match status" value="1"/>
</dbReference>
<dbReference type="PROSITE" id="PS00959">
    <property type="entry name" value="HISTONE_H3_2"/>
    <property type="match status" value="1"/>
</dbReference>
<dbReference type="InterPro" id="IPR000164">
    <property type="entry name" value="Histone_H3/CENP-A"/>
</dbReference>
<evidence type="ECO:0000259" key="6">
    <source>
        <dbReference type="Pfam" id="PF00125"/>
    </source>
</evidence>
<feature type="domain" description="Mur ligase C-terminal" evidence="7">
    <location>
        <begin position="91"/>
        <end position="211"/>
    </location>
</feature>
<evidence type="ECO:0000313" key="8">
    <source>
        <dbReference type="EMBL" id="TYI46846.1"/>
    </source>
</evidence>